<protein>
    <submittedName>
        <fullName evidence="2">Uncharacterized protein</fullName>
    </submittedName>
</protein>
<evidence type="ECO:0000313" key="2">
    <source>
        <dbReference type="EMBL" id="MBX43765.1"/>
    </source>
</evidence>
<organism evidence="2">
    <name type="scientific">Rhizophora mucronata</name>
    <name type="common">Asiatic mangrove</name>
    <dbReference type="NCBI Taxonomy" id="61149"/>
    <lineage>
        <taxon>Eukaryota</taxon>
        <taxon>Viridiplantae</taxon>
        <taxon>Streptophyta</taxon>
        <taxon>Embryophyta</taxon>
        <taxon>Tracheophyta</taxon>
        <taxon>Spermatophyta</taxon>
        <taxon>Magnoliopsida</taxon>
        <taxon>eudicotyledons</taxon>
        <taxon>Gunneridae</taxon>
        <taxon>Pentapetalae</taxon>
        <taxon>rosids</taxon>
        <taxon>fabids</taxon>
        <taxon>Malpighiales</taxon>
        <taxon>Rhizophoraceae</taxon>
        <taxon>Rhizophora</taxon>
    </lineage>
</organism>
<sequence>MHTHIHTIFVHLIFSVLSLSLETSYCFLFSQHHSNLIKEQKKPFVVWKQKRQ</sequence>
<proteinExistence type="predicted"/>
<keyword evidence="1" id="KW-1133">Transmembrane helix</keyword>
<keyword evidence="1" id="KW-0812">Transmembrane</keyword>
<evidence type="ECO:0000256" key="1">
    <source>
        <dbReference type="SAM" id="Phobius"/>
    </source>
</evidence>
<keyword evidence="1" id="KW-0472">Membrane</keyword>
<feature type="transmembrane region" description="Helical" evidence="1">
    <location>
        <begin position="6"/>
        <end position="28"/>
    </location>
</feature>
<dbReference type="EMBL" id="GGEC01063281">
    <property type="protein sequence ID" value="MBX43765.1"/>
    <property type="molecule type" value="Transcribed_RNA"/>
</dbReference>
<dbReference type="AlphaFoldDB" id="A0A2P2NMT7"/>
<name>A0A2P2NMT7_RHIMU</name>
<accession>A0A2P2NMT7</accession>
<reference evidence="2" key="1">
    <citation type="submission" date="2018-02" db="EMBL/GenBank/DDBJ databases">
        <title>Rhizophora mucronata_Transcriptome.</title>
        <authorList>
            <person name="Meera S.P."/>
            <person name="Sreeshan A."/>
            <person name="Augustine A."/>
        </authorList>
    </citation>
    <scope>NUCLEOTIDE SEQUENCE</scope>
    <source>
        <tissue evidence="2">Leaf</tissue>
    </source>
</reference>